<gene>
    <name evidence="7" type="ORF">HHUSO_G16778</name>
</gene>
<dbReference type="PANTHER" id="PTHR10159:SF529">
    <property type="entry name" value="TYROSINE-PROTEIN PHOSPHATASE DOMAIN-CONTAINING PROTEIN"/>
    <property type="match status" value="1"/>
</dbReference>
<keyword evidence="3" id="KW-0378">Hydrolase</keyword>
<evidence type="ECO:0000313" key="7">
    <source>
        <dbReference type="EMBL" id="KAK6482185.1"/>
    </source>
</evidence>
<dbReference type="PROSITE" id="PS50056">
    <property type="entry name" value="TYR_PHOSPHATASE_2"/>
    <property type="match status" value="1"/>
</dbReference>
<evidence type="ECO:0000256" key="1">
    <source>
        <dbReference type="ARBA" id="ARBA00008601"/>
    </source>
</evidence>
<evidence type="ECO:0000313" key="8">
    <source>
        <dbReference type="Proteomes" id="UP001369086"/>
    </source>
</evidence>
<dbReference type="PANTHER" id="PTHR10159">
    <property type="entry name" value="DUAL SPECIFICITY PROTEIN PHOSPHATASE"/>
    <property type="match status" value="1"/>
</dbReference>
<dbReference type="InterPro" id="IPR029021">
    <property type="entry name" value="Prot-tyrosine_phosphatase-like"/>
</dbReference>
<dbReference type="InterPro" id="IPR000340">
    <property type="entry name" value="Dual-sp_phosphatase_cat-dom"/>
</dbReference>
<name>A0ABR0ZCH3_HUSHU</name>
<dbReference type="Gene3D" id="3.90.190.10">
    <property type="entry name" value="Protein tyrosine phosphatase superfamily"/>
    <property type="match status" value="1"/>
</dbReference>
<dbReference type="EC" id="3.1.3.48" evidence="2"/>
<dbReference type="InterPro" id="IPR000387">
    <property type="entry name" value="Tyr_Pase_dom"/>
</dbReference>
<dbReference type="SUPFAM" id="SSF52821">
    <property type="entry name" value="Rhodanese/Cell cycle control phosphatase"/>
    <property type="match status" value="1"/>
</dbReference>
<dbReference type="InterPro" id="IPR016130">
    <property type="entry name" value="Tyr_Pase_AS"/>
</dbReference>
<dbReference type="Proteomes" id="UP001369086">
    <property type="component" value="Unassembled WGS sequence"/>
</dbReference>
<comment type="caution">
    <text evidence="7">The sequence shown here is derived from an EMBL/GenBank/DDBJ whole genome shotgun (WGS) entry which is preliminary data.</text>
</comment>
<evidence type="ECO:0000259" key="5">
    <source>
        <dbReference type="PROSITE" id="PS50054"/>
    </source>
</evidence>
<dbReference type="Pfam" id="PF00782">
    <property type="entry name" value="DSPc"/>
    <property type="match status" value="1"/>
</dbReference>
<dbReference type="InterPro" id="IPR020422">
    <property type="entry name" value="TYR_PHOSPHATASE_DUAL_dom"/>
</dbReference>
<protein>
    <recommendedName>
        <fullName evidence="2">protein-tyrosine-phosphatase</fullName>
        <ecNumber evidence="2">3.1.3.48</ecNumber>
    </recommendedName>
</protein>
<proteinExistence type="inferred from homology"/>
<comment type="similarity">
    <text evidence="1">Belongs to the protein-tyrosine phosphatase family. Non-receptor class dual specificity subfamily.</text>
</comment>
<dbReference type="CDD" id="cd14498">
    <property type="entry name" value="DSP"/>
    <property type="match status" value="1"/>
</dbReference>
<evidence type="ECO:0000256" key="2">
    <source>
        <dbReference type="ARBA" id="ARBA00013064"/>
    </source>
</evidence>
<accession>A0ABR0ZCH3</accession>
<keyword evidence="8" id="KW-1185">Reference proteome</keyword>
<feature type="domain" description="Tyrosine-protein phosphatase" evidence="5">
    <location>
        <begin position="312"/>
        <end position="455"/>
    </location>
</feature>
<sequence>MATYQNRGQPSGWLIKKIIKKNNHAHKNKHSTHKGKGRKPEKTVFVKHDSLLHTCGSLPPTEPLAVAVVFFLTRKIKAGRCRTVPLNVSRHAWEPQHGIPYRLSNGTNKGSDYQSGTKPVVSIVTPLSQGSGVQNDTAVLVPSVPERPVVRGGYVTAQQVYNFLNAEAGEPALHNPDYILILDCRSTERYKQSHMVTARVSLTVLHPELGCLITRSQLQEYSIILLYGEEGDRADEGFTPALQRIPVAYHGGSRESAGDTPTLQRCFFQLSSLGMDPVVLQGGYAAFSRLYPFLCTPTMILLESERLALTIYPSEILEGALYQGSARQASDYRIIKNLHITHVLNATAECPDAFPSTLRYLHLRLNDDTHQDVAESFPAATRFITQALRAEGGRVLVHCSLGRSRSSALTLAFLMEHRQWTLRHAYQWLKERRACTAPNDGFLRQLLTYEERLFGKKLTDLQDIRV</sequence>
<dbReference type="Gene3D" id="3.40.250.10">
    <property type="entry name" value="Rhodanese-like domain"/>
    <property type="match status" value="1"/>
</dbReference>
<evidence type="ECO:0000256" key="3">
    <source>
        <dbReference type="ARBA" id="ARBA00022801"/>
    </source>
</evidence>
<organism evidence="7 8">
    <name type="scientific">Huso huso</name>
    <name type="common">Beluga</name>
    <name type="synonym">Acipenser huso</name>
    <dbReference type="NCBI Taxonomy" id="61971"/>
    <lineage>
        <taxon>Eukaryota</taxon>
        <taxon>Metazoa</taxon>
        <taxon>Chordata</taxon>
        <taxon>Craniata</taxon>
        <taxon>Vertebrata</taxon>
        <taxon>Euteleostomi</taxon>
        <taxon>Actinopterygii</taxon>
        <taxon>Chondrostei</taxon>
        <taxon>Acipenseriformes</taxon>
        <taxon>Acipenseridae</taxon>
        <taxon>Huso</taxon>
    </lineage>
</organism>
<reference evidence="7 8" key="1">
    <citation type="submission" date="2021-05" db="EMBL/GenBank/DDBJ databases">
        <authorList>
            <person name="Zahm M."/>
            <person name="Klopp C."/>
            <person name="Cabau C."/>
            <person name="Kuhl H."/>
            <person name="Suciu R."/>
            <person name="Ciorpac M."/>
            <person name="Holostenco D."/>
            <person name="Gessner J."/>
            <person name="Wuertz S."/>
            <person name="Hohne C."/>
            <person name="Stock M."/>
            <person name="Gislard M."/>
            <person name="Lluch J."/>
            <person name="Milhes M."/>
            <person name="Lampietro C."/>
            <person name="Lopez Roques C."/>
            <person name="Donnadieu C."/>
            <person name="Du K."/>
            <person name="Schartl M."/>
            <person name="Guiguen Y."/>
        </authorList>
    </citation>
    <scope>NUCLEOTIDE SEQUENCE [LARGE SCALE GENOMIC DNA]</scope>
    <source>
        <strain evidence="7">Hh-F2</strain>
        <tissue evidence="7">Blood</tissue>
    </source>
</reference>
<feature type="domain" description="Tyrosine specific protein phosphatases" evidence="6">
    <location>
        <begin position="375"/>
        <end position="433"/>
    </location>
</feature>
<dbReference type="SMART" id="SM00195">
    <property type="entry name" value="DSPc"/>
    <property type="match status" value="1"/>
</dbReference>
<dbReference type="InterPro" id="IPR036873">
    <property type="entry name" value="Rhodanese-like_dom_sf"/>
</dbReference>
<dbReference type="SUPFAM" id="SSF52799">
    <property type="entry name" value="(Phosphotyrosine protein) phosphatases II"/>
    <property type="match status" value="1"/>
</dbReference>
<dbReference type="PROSITE" id="PS50054">
    <property type="entry name" value="TYR_PHOSPHATASE_DUAL"/>
    <property type="match status" value="1"/>
</dbReference>
<keyword evidence="4" id="KW-0904">Protein phosphatase</keyword>
<evidence type="ECO:0000259" key="6">
    <source>
        <dbReference type="PROSITE" id="PS50056"/>
    </source>
</evidence>
<dbReference type="PROSITE" id="PS00383">
    <property type="entry name" value="TYR_PHOSPHATASE_1"/>
    <property type="match status" value="1"/>
</dbReference>
<evidence type="ECO:0000256" key="4">
    <source>
        <dbReference type="ARBA" id="ARBA00022912"/>
    </source>
</evidence>
<dbReference type="EMBL" id="JAHFZB010000014">
    <property type="protein sequence ID" value="KAK6482185.1"/>
    <property type="molecule type" value="Genomic_DNA"/>
</dbReference>